<dbReference type="Gene3D" id="3.30.70.270">
    <property type="match status" value="1"/>
</dbReference>
<dbReference type="GO" id="GO:0006508">
    <property type="term" value="P:proteolysis"/>
    <property type="evidence" value="ECO:0007669"/>
    <property type="project" value="UniProtKB-KW"/>
</dbReference>
<dbReference type="AlphaFoldDB" id="A0A5B6VZB8"/>
<dbReference type="FunFam" id="1.10.340.70:FF:000001">
    <property type="entry name" value="Retrovirus-related Pol polyprotein from transposon gypsy-like Protein"/>
    <property type="match status" value="1"/>
</dbReference>
<evidence type="ECO:0000256" key="3">
    <source>
        <dbReference type="ARBA" id="ARBA00022750"/>
    </source>
</evidence>
<organism evidence="15 16">
    <name type="scientific">Gossypium australe</name>
    <dbReference type="NCBI Taxonomy" id="47621"/>
    <lineage>
        <taxon>Eukaryota</taxon>
        <taxon>Viridiplantae</taxon>
        <taxon>Streptophyta</taxon>
        <taxon>Embryophyta</taxon>
        <taxon>Tracheophyta</taxon>
        <taxon>Spermatophyta</taxon>
        <taxon>Magnoliopsida</taxon>
        <taxon>eudicotyledons</taxon>
        <taxon>Gunneridae</taxon>
        <taxon>Pentapetalae</taxon>
        <taxon>rosids</taxon>
        <taxon>malvids</taxon>
        <taxon>Malvales</taxon>
        <taxon>Malvaceae</taxon>
        <taxon>Malvoideae</taxon>
        <taxon>Gossypium</taxon>
    </lineage>
</organism>
<name>A0A5B6VZB8_9ROSI</name>
<dbReference type="GO" id="GO:0003887">
    <property type="term" value="F:DNA-directed DNA polymerase activity"/>
    <property type="evidence" value="ECO:0007669"/>
    <property type="project" value="UniProtKB-KW"/>
</dbReference>
<dbReference type="Pfam" id="PF24626">
    <property type="entry name" value="SH3_Tf2-1"/>
    <property type="match status" value="1"/>
</dbReference>
<keyword evidence="16" id="KW-1185">Reference proteome</keyword>
<dbReference type="GO" id="GO:0046872">
    <property type="term" value="F:metal ion binding"/>
    <property type="evidence" value="ECO:0007669"/>
    <property type="project" value="UniProtKB-KW"/>
</dbReference>
<dbReference type="EMBL" id="SMMG02000005">
    <property type="protein sequence ID" value="KAA3474265.1"/>
    <property type="molecule type" value="Genomic_DNA"/>
</dbReference>
<dbReference type="Proteomes" id="UP000325315">
    <property type="component" value="Unassembled WGS sequence"/>
</dbReference>
<evidence type="ECO:0000256" key="5">
    <source>
        <dbReference type="ARBA" id="ARBA00022842"/>
    </source>
</evidence>
<evidence type="ECO:0000256" key="11">
    <source>
        <dbReference type="ARBA" id="ARBA00023268"/>
    </source>
</evidence>
<evidence type="ECO:0000256" key="8">
    <source>
        <dbReference type="ARBA" id="ARBA00022932"/>
    </source>
</evidence>
<keyword evidence="11" id="KW-0511">Multifunctional enzyme</keyword>
<keyword evidence="8" id="KW-0808">Transferase</keyword>
<keyword evidence="7 15" id="KW-0695">RNA-directed DNA polymerase</keyword>
<dbReference type="OrthoDB" id="1000448at2759"/>
<dbReference type="InterPro" id="IPR056924">
    <property type="entry name" value="SH3_Tf2-1"/>
</dbReference>
<evidence type="ECO:0000256" key="9">
    <source>
        <dbReference type="ARBA" id="ARBA00023125"/>
    </source>
</evidence>
<dbReference type="PANTHER" id="PTHR37984">
    <property type="entry name" value="PROTEIN CBG26694"/>
    <property type="match status" value="1"/>
</dbReference>
<dbReference type="InterPro" id="IPR043502">
    <property type="entry name" value="DNA/RNA_pol_sf"/>
</dbReference>
<dbReference type="InterPro" id="IPR043128">
    <property type="entry name" value="Rev_trsase/Diguanyl_cyclase"/>
</dbReference>
<feature type="domain" description="Tf2-1-like SH3-like" evidence="14">
    <location>
        <begin position="400"/>
        <end position="465"/>
    </location>
</feature>
<dbReference type="GO" id="GO:0003964">
    <property type="term" value="F:RNA-directed DNA polymerase activity"/>
    <property type="evidence" value="ECO:0007669"/>
    <property type="project" value="UniProtKB-KW"/>
</dbReference>
<evidence type="ECO:0000313" key="16">
    <source>
        <dbReference type="Proteomes" id="UP000325315"/>
    </source>
</evidence>
<sequence length="494" mass="57104">MLSLAKVSFGSERSDFLGHIVSGDRIRVDPSKILAIVDWKPPRNVFEIKSFLGLAGYYRQFVKGLSMIATPMTKLLQNDVKFEWTKKCQQSFEKLKALLTEAPISVQPEPGKEFVVYSDASLNGLGCVLMQEGKELNLRQRRWLELIKDYELVIEYHPGKANVVADALSRKSLFALRAMNTHLSVTKNGLVLAELRAKPMFLQEICEAEKDRICVPKDEELIWKILHEAHNSCMSIHLGSVKMYNDLRKMYWWSGMKRDISEFISKCLICQQVKVEHQVPSGLLQPVMVPEWKWDCITMDFMSRLPLTPKKKDVVWIVVDRLTKSAHFIPVWPITHLRSWPILSDALVLVQLKENQLHGVDIVRETEEKVKVIPNCLKVASDRQKSYVNLKRTEFEFQVGDKVFLKVSLWKKVLRFERKGKLSPHFIGPYEVIERIGPVAYRLALPSELEKIHDLFHVFMLRRYRSDPSHVIVPTEVEIQPDMTYGEEPVKILA</sequence>
<evidence type="ECO:0000259" key="14">
    <source>
        <dbReference type="Pfam" id="PF24626"/>
    </source>
</evidence>
<dbReference type="FunFam" id="3.30.70.270:FF:000020">
    <property type="entry name" value="Transposon Tf2-6 polyprotein-like Protein"/>
    <property type="match status" value="1"/>
</dbReference>
<keyword evidence="5" id="KW-0460">Magnesium</keyword>
<proteinExistence type="predicted"/>
<feature type="domain" description="Reverse transcriptase/retrotransposon-derived protein RNase H-like" evidence="12">
    <location>
        <begin position="84"/>
        <end position="135"/>
    </location>
</feature>
<dbReference type="GO" id="GO:0003677">
    <property type="term" value="F:DNA binding"/>
    <property type="evidence" value="ECO:0007669"/>
    <property type="project" value="UniProtKB-KW"/>
</dbReference>
<keyword evidence="4" id="KW-0378">Hydrolase</keyword>
<dbReference type="InterPro" id="IPR041577">
    <property type="entry name" value="RT_RNaseH_2"/>
</dbReference>
<evidence type="ECO:0000256" key="10">
    <source>
        <dbReference type="ARBA" id="ARBA00023172"/>
    </source>
</evidence>
<keyword evidence="1" id="KW-0645">Protease</keyword>
<dbReference type="GO" id="GO:0015074">
    <property type="term" value="P:DNA integration"/>
    <property type="evidence" value="ECO:0007669"/>
    <property type="project" value="UniProtKB-KW"/>
</dbReference>
<feature type="domain" description="Integrase zinc-binding" evidence="13">
    <location>
        <begin position="218"/>
        <end position="275"/>
    </location>
</feature>
<evidence type="ECO:0000313" key="15">
    <source>
        <dbReference type="EMBL" id="KAA3474265.1"/>
    </source>
</evidence>
<dbReference type="InterPro" id="IPR041588">
    <property type="entry name" value="Integrase_H2C2"/>
</dbReference>
<reference evidence="15" key="1">
    <citation type="submission" date="2019-08" db="EMBL/GenBank/DDBJ databases">
        <authorList>
            <person name="Liu F."/>
        </authorList>
    </citation>
    <scope>NUCLEOTIDE SEQUENCE [LARGE SCALE GENOMIC DNA]</scope>
    <source>
        <strain evidence="15">PA1801</strain>
        <tissue evidence="15">Leaf</tissue>
    </source>
</reference>
<dbReference type="InterPro" id="IPR050951">
    <property type="entry name" value="Retrovirus_Pol_polyprotein"/>
</dbReference>
<keyword evidence="2" id="KW-0479">Metal-binding</keyword>
<keyword evidence="6" id="KW-0229">DNA integration</keyword>
<dbReference type="PANTHER" id="PTHR37984:SF5">
    <property type="entry name" value="PROTEIN NYNRIN-LIKE"/>
    <property type="match status" value="1"/>
</dbReference>
<accession>A0A5B6VZB8</accession>
<dbReference type="GO" id="GO:0006310">
    <property type="term" value="P:DNA recombination"/>
    <property type="evidence" value="ECO:0007669"/>
    <property type="project" value="UniProtKB-KW"/>
</dbReference>
<dbReference type="SUPFAM" id="SSF56672">
    <property type="entry name" value="DNA/RNA polymerases"/>
    <property type="match status" value="1"/>
</dbReference>
<keyword evidence="8" id="KW-0239">DNA-directed DNA polymerase</keyword>
<keyword evidence="3" id="KW-0064">Aspartyl protease</keyword>
<keyword evidence="9" id="KW-0238">DNA-binding</keyword>
<dbReference type="Gene3D" id="1.10.340.70">
    <property type="match status" value="1"/>
</dbReference>
<evidence type="ECO:0000259" key="13">
    <source>
        <dbReference type="Pfam" id="PF17921"/>
    </source>
</evidence>
<evidence type="ECO:0000256" key="2">
    <source>
        <dbReference type="ARBA" id="ARBA00022723"/>
    </source>
</evidence>
<evidence type="ECO:0000256" key="4">
    <source>
        <dbReference type="ARBA" id="ARBA00022801"/>
    </source>
</evidence>
<gene>
    <name evidence="15" type="ORF">EPI10_024569</name>
</gene>
<evidence type="ECO:0000256" key="7">
    <source>
        <dbReference type="ARBA" id="ARBA00022918"/>
    </source>
</evidence>
<keyword evidence="8" id="KW-0548">Nucleotidyltransferase</keyword>
<evidence type="ECO:0000256" key="6">
    <source>
        <dbReference type="ARBA" id="ARBA00022908"/>
    </source>
</evidence>
<comment type="caution">
    <text evidence="15">The sequence shown here is derived from an EMBL/GenBank/DDBJ whole genome shotgun (WGS) entry which is preliminary data.</text>
</comment>
<evidence type="ECO:0000259" key="12">
    <source>
        <dbReference type="Pfam" id="PF17919"/>
    </source>
</evidence>
<evidence type="ECO:0000256" key="1">
    <source>
        <dbReference type="ARBA" id="ARBA00022670"/>
    </source>
</evidence>
<dbReference type="GO" id="GO:0004190">
    <property type="term" value="F:aspartic-type endopeptidase activity"/>
    <property type="evidence" value="ECO:0007669"/>
    <property type="project" value="UniProtKB-KW"/>
</dbReference>
<dbReference type="Pfam" id="PF17919">
    <property type="entry name" value="RT_RNaseH_2"/>
    <property type="match status" value="1"/>
</dbReference>
<protein>
    <submittedName>
        <fullName evidence="15">Reverse transcriptase</fullName>
    </submittedName>
</protein>
<dbReference type="Pfam" id="PF17921">
    <property type="entry name" value="Integrase_H2C2"/>
    <property type="match status" value="1"/>
</dbReference>
<keyword evidence="10" id="KW-0233">DNA recombination</keyword>